<dbReference type="Gene3D" id="1.20.910.10">
    <property type="entry name" value="Heme oxygenase-like"/>
    <property type="match status" value="1"/>
</dbReference>
<reference evidence="1" key="2">
    <citation type="submission" date="2020-09" db="EMBL/GenBank/DDBJ databases">
        <authorList>
            <person name="Sun Q."/>
            <person name="Ohkuma M."/>
        </authorList>
    </citation>
    <scope>NUCLEOTIDE SEQUENCE</scope>
    <source>
        <strain evidence="1">JCM 4477</strain>
    </source>
</reference>
<dbReference type="InterPro" id="IPR016084">
    <property type="entry name" value="Haem_Oase-like_multi-hlx"/>
</dbReference>
<organism evidence="1 2">
    <name type="scientific">Streptomyces fumanus</name>
    <dbReference type="NCBI Taxonomy" id="67302"/>
    <lineage>
        <taxon>Bacteria</taxon>
        <taxon>Bacillati</taxon>
        <taxon>Actinomycetota</taxon>
        <taxon>Actinomycetes</taxon>
        <taxon>Kitasatosporales</taxon>
        <taxon>Streptomycetaceae</taxon>
        <taxon>Streptomyces</taxon>
    </lineage>
</organism>
<dbReference type="AlphaFoldDB" id="A0A919AWC9"/>
<gene>
    <name evidence="1" type="ORF">GCM10018772_63930</name>
</gene>
<evidence type="ECO:0000313" key="1">
    <source>
        <dbReference type="EMBL" id="GHF29602.1"/>
    </source>
</evidence>
<reference evidence="1" key="1">
    <citation type="journal article" date="2014" name="Int. J. Syst. Evol. Microbiol.">
        <title>Complete genome sequence of Corynebacterium casei LMG S-19264T (=DSM 44701T), isolated from a smear-ripened cheese.</title>
        <authorList>
            <consortium name="US DOE Joint Genome Institute (JGI-PGF)"/>
            <person name="Walter F."/>
            <person name="Albersmeier A."/>
            <person name="Kalinowski J."/>
            <person name="Ruckert C."/>
        </authorList>
    </citation>
    <scope>NUCLEOTIDE SEQUENCE</scope>
    <source>
        <strain evidence="1">JCM 4477</strain>
    </source>
</reference>
<accession>A0A919AWC9</accession>
<dbReference type="SUPFAM" id="SSF48613">
    <property type="entry name" value="Heme oxygenase-like"/>
    <property type="match status" value="1"/>
</dbReference>
<sequence length="239" mass="25373">MEHDRTAEATEKTMALTARQLLATTTGKLAPDPGANRLVPLLARGAASRDTLAALALEQRWVIPADRRAFEYLAHRTAGPAPDTAAYFTALAEGEAVAAEKLAGFAAACGAGEERAVRHDPLPGCQAYPAYVAWLAVNGSPAETVLALHANFSAWGGYCATIATALRRHYGFTDEACAFFDHFAAPAPGLDAKATAAVQEGLAAGGLNQDLTLRYGRLLLAYEAMFWRTLWELEGAQPD</sequence>
<name>A0A919AWC9_9ACTN</name>
<evidence type="ECO:0000313" key="2">
    <source>
        <dbReference type="Proteomes" id="UP000630718"/>
    </source>
</evidence>
<protein>
    <submittedName>
        <fullName evidence="1">Uncharacterized protein</fullName>
    </submittedName>
</protein>
<comment type="caution">
    <text evidence="1">The sequence shown here is derived from an EMBL/GenBank/DDBJ whole genome shotgun (WGS) entry which is preliminary data.</text>
</comment>
<proteinExistence type="predicted"/>
<keyword evidence="2" id="KW-1185">Reference proteome</keyword>
<dbReference type="Proteomes" id="UP000630718">
    <property type="component" value="Unassembled WGS sequence"/>
</dbReference>
<dbReference type="EMBL" id="BNBI01000018">
    <property type="protein sequence ID" value="GHF29602.1"/>
    <property type="molecule type" value="Genomic_DNA"/>
</dbReference>